<keyword evidence="3" id="KW-1185">Reference proteome</keyword>
<evidence type="ECO:0000313" key="2">
    <source>
        <dbReference type="EMBL" id="KAK9103059.1"/>
    </source>
</evidence>
<keyword evidence="1" id="KW-0812">Transmembrane</keyword>
<gene>
    <name evidence="2" type="ORF">Sjap_020313</name>
</gene>
<keyword evidence="1" id="KW-0472">Membrane</keyword>
<proteinExistence type="predicted"/>
<dbReference type="Proteomes" id="UP001417504">
    <property type="component" value="Unassembled WGS sequence"/>
</dbReference>
<dbReference type="Gene3D" id="3.90.180.10">
    <property type="entry name" value="Medium-chain alcohol dehydrogenases, catalytic domain"/>
    <property type="match status" value="1"/>
</dbReference>
<evidence type="ECO:0000313" key="3">
    <source>
        <dbReference type="Proteomes" id="UP001417504"/>
    </source>
</evidence>
<sequence>MVFHLGYDYTLEHGLVCDGDRVDRSRMYLQLSRGIKGTLSTKKLGKEYADSRVEVVYRHHGNMIPVVVVIFTCLAVIDVFMIICVDFSWEFTHRARSLYVLGNRARDPGQYFKEGKITYVEDAAEGLESAPTDLVGLFSGRREETCANQERNRILIDGRDSETRLVLNSEKRFGDENQERNRIQASVCVEIGLLVCVETGLLDCWFVLKCWFV</sequence>
<comment type="caution">
    <text evidence="2">The sequence shown here is derived from an EMBL/GenBank/DDBJ whole genome shotgun (WGS) entry which is preliminary data.</text>
</comment>
<keyword evidence="1" id="KW-1133">Transmembrane helix</keyword>
<feature type="transmembrane region" description="Helical" evidence="1">
    <location>
        <begin position="63"/>
        <end position="89"/>
    </location>
</feature>
<name>A0AAP0F9E2_9MAGN</name>
<dbReference type="Gene3D" id="3.40.50.720">
    <property type="entry name" value="NAD(P)-binding Rossmann-like Domain"/>
    <property type="match status" value="1"/>
</dbReference>
<dbReference type="EMBL" id="JBBNAE010000008">
    <property type="protein sequence ID" value="KAK9103059.1"/>
    <property type="molecule type" value="Genomic_DNA"/>
</dbReference>
<protein>
    <submittedName>
        <fullName evidence="2">Uncharacterized protein</fullName>
    </submittedName>
</protein>
<organism evidence="2 3">
    <name type="scientific">Stephania japonica</name>
    <dbReference type="NCBI Taxonomy" id="461633"/>
    <lineage>
        <taxon>Eukaryota</taxon>
        <taxon>Viridiplantae</taxon>
        <taxon>Streptophyta</taxon>
        <taxon>Embryophyta</taxon>
        <taxon>Tracheophyta</taxon>
        <taxon>Spermatophyta</taxon>
        <taxon>Magnoliopsida</taxon>
        <taxon>Ranunculales</taxon>
        <taxon>Menispermaceae</taxon>
        <taxon>Menispermoideae</taxon>
        <taxon>Cissampelideae</taxon>
        <taxon>Stephania</taxon>
    </lineage>
</organism>
<accession>A0AAP0F9E2</accession>
<evidence type="ECO:0000256" key="1">
    <source>
        <dbReference type="SAM" id="Phobius"/>
    </source>
</evidence>
<dbReference type="AlphaFoldDB" id="A0AAP0F9E2"/>
<reference evidence="2 3" key="1">
    <citation type="submission" date="2024-01" db="EMBL/GenBank/DDBJ databases">
        <title>Genome assemblies of Stephania.</title>
        <authorList>
            <person name="Yang L."/>
        </authorList>
    </citation>
    <scope>NUCLEOTIDE SEQUENCE [LARGE SCALE GENOMIC DNA]</scope>
    <source>
        <strain evidence="2">QJT</strain>
        <tissue evidence="2">Leaf</tissue>
    </source>
</reference>